<dbReference type="GeneID" id="26855106"/>
<gene>
    <name evidence="1" type="primary">Cnme80</name>
</gene>
<dbReference type="EMBL" id="KU593505">
    <property type="protein sequence ID" value="AMF83832.1"/>
    <property type="molecule type" value="Genomic_DNA"/>
</dbReference>
<keyword evidence="2" id="KW-1185">Reference proteome</keyword>
<proteinExistence type="predicted"/>
<dbReference type="KEGG" id="vg:26855106"/>
<sequence>MTYYFLDQHPVDVMCFDRETFYLKLKQLTKCFVNVSYNNVLQKCNNMLNVIKFEQLLKKYHQFNNDKNKYTCYPSTLMIKVEDVHQFFETMRVNTNQKRAFVKFLKDILSNYDYCFMYYDNEHDDEHDLIYVNLEYGVTPNNVQFVCNSIDHDDFYFKLVDIGRLLNVINVVYWSGKYVSSHNIVSWGQLKTNICDKYVCGNVLNYWKNNTLFINQKGVKELDMKINKNSDTYKDLLENTHYTPPLYLFNTHYSNKKIKKKTTIHIQQFV</sequence>
<reference evidence="1 2" key="1">
    <citation type="journal article" date="2015" name="Virol. Sin.">
        <title>Genome sequencing and analysis of a granulovirus isolated from the Asiatic rice leafroller, Cnaphalocrocis medinalis.</title>
        <authorList>
            <person name="Zhang S."/>
            <person name="Zhu Z."/>
            <person name="Sun S."/>
            <person name="Chen Q."/>
            <person name="Deng F."/>
            <person name="Yang K."/>
        </authorList>
    </citation>
    <scope>NUCLEOTIDE SEQUENCE [LARGE SCALE GENOMIC DNA]</scope>
    <source>
        <strain evidence="1 2">Enping</strain>
    </source>
</reference>
<organism evidence="1 2">
    <name type="scientific">Cnaphalocrocis medinalis granulovirus</name>
    <dbReference type="NCBI Taxonomy" id="1750712"/>
    <lineage>
        <taxon>Viruses</taxon>
        <taxon>Viruses incertae sedis</taxon>
        <taxon>Naldaviricetes</taxon>
        <taxon>Lefavirales</taxon>
        <taxon>Baculoviridae</taxon>
        <taxon>Betabaculovirus</taxon>
        <taxon>Betabaculovirus cnamedinalis</taxon>
    </lineage>
</organism>
<dbReference type="RefSeq" id="YP_009229999.1">
    <property type="nucleotide sequence ID" value="NC_029304.2"/>
</dbReference>
<dbReference type="OrthoDB" id="10701at10239"/>
<name>A0A109X137_9BBAC</name>
<evidence type="ECO:0000313" key="1">
    <source>
        <dbReference type="EMBL" id="AMF83832.1"/>
    </source>
</evidence>
<evidence type="ECO:0000313" key="2">
    <source>
        <dbReference type="Proteomes" id="UP000202719"/>
    </source>
</evidence>
<dbReference type="Proteomes" id="UP000202719">
    <property type="component" value="Segment"/>
</dbReference>
<protein>
    <submittedName>
        <fullName evidence="1">Uncharacterized protein</fullName>
    </submittedName>
</protein>
<accession>A0A109X137</accession>